<dbReference type="AlphaFoldDB" id="A0A0M8ZYI0"/>
<keyword evidence="3" id="KW-0812">Transmembrane</keyword>
<evidence type="ECO:0000256" key="4">
    <source>
        <dbReference type="ARBA" id="ARBA00022989"/>
    </source>
</evidence>
<evidence type="ECO:0000256" key="2">
    <source>
        <dbReference type="ARBA" id="ARBA00009583"/>
    </source>
</evidence>
<reference evidence="7 8" key="1">
    <citation type="submission" date="2015-07" db="EMBL/GenBank/DDBJ databases">
        <title>The genome of Melipona quadrifasciata.</title>
        <authorList>
            <person name="Pan H."/>
            <person name="Kapheim K."/>
        </authorList>
    </citation>
    <scope>NUCLEOTIDE SEQUENCE [LARGE SCALE GENOMIC DNA]</scope>
    <source>
        <strain evidence="7">0111107301</strain>
        <tissue evidence="7">Whole body</tissue>
    </source>
</reference>
<evidence type="ECO:0000313" key="7">
    <source>
        <dbReference type="EMBL" id="KOX73527.1"/>
    </source>
</evidence>
<dbReference type="GO" id="GO:0016020">
    <property type="term" value="C:membrane"/>
    <property type="evidence" value="ECO:0007669"/>
    <property type="project" value="UniProtKB-SubCell"/>
</dbReference>
<protein>
    <recommendedName>
        <fullName evidence="9">Transmembrane protein 151B</fullName>
    </recommendedName>
</protein>
<evidence type="ECO:0000313" key="8">
    <source>
        <dbReference type="Proteomes" id="UP000053105"/>
    </source>
</evidence>
<dbReference type="EMBL" id="KQ435796">
    <property type="protein sequence ID" value="KOX73527.1"/>
    <property type="molecule type" value="Genomic_DNA"/>
</dbReference>
<name>A0A0M8ZYI0_9HYME</name>
<dbReference type="Pfam" id="PF14857">
    <property type="entry name" value="TMEM151"/>
    <property type="match status" value="1"/>
</dbReference>
<dbReference type="Proteomes" id="UP000053105">
    <property type="component" value="Unassembled WGS sequence"/>
</dbReference>
<comment type="subcellular location">
    <subcellularLocation>
        <location evidence="1">Membrane</location>
        <topology evidence="1">Multi-pass membrane protein</topology>
    </subcellularLocation>
</comment>
<gene>
    <name evidence="7" type="ORF">WN51_01300</name>
</gene>
<organism evidence="7 8">
    <name type="scientific">Melipona quadrifasciata</name>
    <dbReference type="NCBI Taxonomy" id="166423"/>
    <lineage>
        <taxon>Eukaryota</taxon>
        <taxon>Metazoa</taxon>
        <taxon>Ecdysozoa</taxon>
        <taxon>Arthropoda</taxon>
        <taxon>Hexapoda</taxon>
        <taxon>Insecta</taxon>
        <taxon>Pterygota</taxon>
        <taxon>Neoptera</taxon>
        <taxon>Endopterygota</taxon>
        <taxon>Hymenoptera</taxon>
        <taxon>Apocrita</taxon>
        <taxon>Aculeata</taxon>
        <taxon>Apoidea</taxon>
        <taxon>Anthophila</taxon>
        <taxon>Apidae</taxon>
        <taxon>Melipona</taxon>
    </lineage>
</organism>
<accession>A0A0M8ZYI0</accession>
<feature type="compositionally biased region" description="Basic and acidic residues" evidence="6">
    <location>
        <begin position="758"/>
        <end position="776"/>
    </location>
</feature>
<sequence length="912" mass="103072">MSLQQRPVPQTLCGALQKEPNCKCLVLSVLIYGCLAAVTWCRCANVTKVIINFTRYPIKSTKHVSPCDDGYIYIPVAFMGMLYLVYLVECYHSPIRIDLLHAESQDSVLSKISQLKSAQPTIWWKAVSYHYVRRKRQITRYRNGDNYTTTQVYYERINTHAATSFYYYDYCGVKDISKELILDPKVPITKVNLSKGFAFSNMRSATEFEEARSRFFAEQELRDDYMEMREGLDLGYNPNPTTLVAVPGSPWFTNRYVYWCLSALLLNWPLRVIIEYKTQYADYQITKLFGINYDTPSGSEPIHASMSQQTINQPGSYMLAPSYSEALLMDPAPDQRTAESQDASIAEMVPSYSEALLYQRAEQDCVVTQEVDEDSNRLATSRECSCPCHAVSSAFEVNAQEEGSRQDEDGGQSSDQQTREPPTETAGMEVHPSSCTLVSETETGKCGSCGKFLVEAQLESSEMSRSECNVENPGTSSLRGFQNMRRAARTSVIPRDMSEPNLRSRSELMEADTRFLRLNGQSLRNILECEQEEEFGMEDGIGETSRGETRRGGDFRLSLCSLDEANSRPRAAVDASRGAIPKRLGGRSRVIANPMSNEARGLPDSKTYFCLKSILKQNKRRYTLITARELQDFSDREDDDVGKRLQNRSSYHEGCISASKNNAGQRFDLLSRSRESLDGALGRRKKQFLENISIEKCEEGSKRESNRTLIFASPIQEVCPGDPFGGKDVVRTRQEVDSTPTEESPNHTVLGQLGRSLTCDRKSSRRRFQDPHKQRYSDVTSHPSSFSCPPDRQHPYPYAFSASTDAMDTTDFNKNVQQTTARVYQHATSFPPYEGSISNHGEKFADRQGTIDRVSPANVSRTNMGELTRSLTERRTKSSRNDASFRRSFAGRVEDYGTENNKWANLNMETSL</sequence>
<feature type="compositionally biased region" description="Polar residues" evidence="6">
    <location>
        <begin position="777"/>
        <end position="787"/>
    </location>
</feature>
<dbReference type="PANTHER" id="PTHR31893:SF5">
    <property type="entry name" value="TRANSMEMBRANE PROTEIN 151 HOMOLOG"/>
    <property type="match status" value="1"/>
</dbReference>
<dbReference type="InterPro" id="IPR026767">
    <property type="entry name" value="Tmem151"/>
</dbReference>
<keyword evidence="8" id="KW-1185">Reference proteome</keyword>
<keyword evidence="4" id="KW-1133">Transmembrane helix</keyword>
<evidence type="ECO:0008006" key="9">
    <source>
        <dbReference type="Google" id="ProtNLM"/>
    </source>
</evidence>
<dbReference type="PROSITE" id="PS51257">
    <property type="entry name" value="PROKAR_LIPOPROTEIN"/>
    <property type="match status" value="1"/>
</dbReference>
<evidence type="ECO:0000256" key="1">
    <source>
        <dbReference type="ARBA" id="ARBA00004141"/>
    </source>
</evidence>
<feature type="region of interest" description="Disordered" evidence="6">
    <location>
        <begin position="398"/>
        <end position="432"/>
    </location>
</feature>
<comment type="similarity">
    <text evidence="2">Belongs to the TMEM151 family.</text>
</comment>
<evidence type="ECO:0000256" key="5">
    <source>
        <dbReference type="ARBA" id="ARBA00023136"/>
    </source>
</evidence>
<feature type="region of interest" description="Disordered" evidence="6">
    <location>
        <begin position="733"/>
        <end position="792"/>
    </location>
</feature>
<dbReference type="OrthoDB" id="190434at2759"/>
<proteinExistence type="inferred from homology"/>
<evidence type="ECO:0000256" key="3">
    <source>
        <dbReference type="ARBA" id="ARBA00022692"/>
    </source>
</evidence>
<feature type="compositionally biased region" description="Polar residues" evidence="6">
    <location>
        <begin position="737"/>
        <end position="749"/>
    </location>
</feature>
<evidence type="ECO:0000256" key="6">
    <source>
        <dbReference type="SAM" id="MobiDB-lite"/>
    </source>
</evidence>
<keyword evidence="5" id="KW-0472">Membrane</keyword>
<dbReference type="PANTHER" id="PTHR31893">
    <property type="entry name" value="TRANSMEMBRANE PROTEIN 151 HOMOLOG"/>
    <property type="match status" value="1"/>
</dbReference>